<proteinExistence type="predicted"/>
<keyword evidence="4" id="KW-1185">Reference proteome</keyword>
<gene>
    <name evidence="3" type="ORF">SAMN05216561_11292</name>
</gene>
<accession>A0A1I3KMP1</accession>
<dbReference type="NCBIfam" id="TIGR03618">
    <property type="entry name" value="Rv1155_F420"/>
    <property type="match status" value="1"/>
</dbReference>
<evidence type="ECO:0000256" key="1">
    <source>
        <dbReference type="ARBA" id="ARBA00023002"/>
    </source>
</evidence>
<organism evidence="3 4">
    <name type="scientific">Nocardioides psychrotolerans</name>
    <dbReference type="NCBI Taxonomy" id="1005945"/>
    <lineage>
        <taxon>Bacteria</taxon>
        <taxon>Bacillati</taxon>
        <taxon>Actinomycetota</taxon>
        <taxon>Actinomycetes</taxon>
        <taxon>Propionibacteriales</taxon>
        <taxon>Nocardioidaceae</taxon>
        <taxon>Nocardioides</taxon>
    </lineage>
</organism>
<dbReference type="InterPro" id="IPR012349">
    <property type="entry name" value="Split_barrel_FMN-bd"/>
</dbReference>
<dbReference type="AlphaFoldDB" id="A0A1I3KMP1"/>
<dbReference type="Pfam" id="PF01243">
    <property type="entry name" value="PNPOx_N"/>
    <property type="match status" value="1"/>
</dbReference>
<dbReference type="InterPro" id="IPR052019">
    <property type="entry name" value="F420H2_bilvrd_red/Heme_oxyg"/>
</dbReference>
<dbReference type="InterPro" id="IPR011576">
    <property type="entry name" value="Pyridox_Oxase_N"/>
</dbReference>
<dbReference type="GO" id="GO:0016627">
    <property type="term" value="F:oxidoreductase activity, acting on the CH-CH group of donors"/>
    <property type="evidence" value="ECO:0007669"/>
    <property type="project" value="TreeGrafter"/>
</dbReference>
<evidence type="ECO:0000313" key="4">
    <source>
        <dbReference type="Proteomes" id="UP000198649"/>
    </source>
</evidence>
<dbReference type="SUPFAM" id="SSF50475">
    <property type="entry name" value="FMN-binding split barrel"/>
    <property type="match status" value="1"/>
</dbReference>
<dbReference type="EMBL" id="FOQG01000012">
    <property type="protein sequence ID" value="SFI73771.1"/>
    <property type="molecule type" value="Genomic_DNA"/>
</dbReference>
<name>A0A1I3KMP1_9ACTN</name>
<dbReference type="Proteomes" id="UP000198649">
    <property type="component" value="Unassembled WGS sequence"/>
</dbReference>
<reference evidence="3 4" key="1">
    <citation type="submission" date="2016-10" db="EMBL/GenBank/DDBJ databases">
        <authorList>
            <person name="de Groot N.N."/>
        </authorList>
    </citation>
    <scope>NUCLEOTIDE SEQUENCE [LARGE SCALE GENOMIC DNA]</scope>
    <source>
        <strain evidence="3 4">CGMCC 1.11156</strain>
    </source>
</reference>
<dbReference type="PANTHER" id="PTHR35176:SF6">
    <property type="entry name" value="HEME OXYGENASE HI_0854-RELATED"/>
    <property type="match status" value="1"/>
</dbReference>
<dbReference type="GO" id="GO:0070967">
    <property type="term" value="F:coenzyme F420 binding"/>
    <property type="evidence" value="ECO:0007669"/>
    <property type="project" value="TreeGrafter"/>
</dbReference>
<dbReference type="PANTHER" id="PTHR35176">
    <property type="entry name" value="HEME OXYGENASE HI_0854-RELATED"/>
    <property type="match status" value="1"/>
</dbReference>
<dbReference type="InterPro" id="IPR019920">
    <property type="entry name" value="F420-binding_dom_put"/>
</dbReference>
<dbReference type="RefSeq" id="WP_091114852.1">
    <property type="nucleotide sequence ID" value="NZ_BKAF01000014.1"/>
</dbReference>
<dbReference type="STRING" id="1005945.SAMN05216561_11292"/>
<protein>
    <submittedName>
        <fullName evidence="3">PPOX class probable F420-dependent enzyme</fullName>
    </submittedName>
</protein>
<feature type="domain" description="Pyridoxamine 5'-phosphate oxidase N-terminal" evidence="2">
    <location>
        <begin position="7"/>
        <end position="130"/>
    </location>
</feature>
<dbReference type="Gene3D" id="2.30.110.10">
    <property type="entry name" value="Electron Transport, Fmn-binding Protein, Chain A"/>
    <property type="match status" value="1"/>
</dbReference>
<evidence type="ECO:0000259" key="2">
    <source>
        <dbReference type="Pfam" id="PF01243"/>
    </source>
</evidence>
<keyword evidence="1" id="KW-0560">Oxidoreductase</keyword>
<dbReference type="OrthoDB" id="162914at2"/>
<sequence length="135" mass="15357">MPELPFPDDVRALLLKPNPAVITTLRSDGAPVSVATWYALEDDDRVLLNMDHTRVRVKHVRRDPRVTLTVLDGGDWYTHVSLIGRVVEISDDDDLVGIDRLSTHYADRPYPTRDSARVNAWFVVDRWHGWGAAKD</sequence>
<evidence type="ECO:0000313" key="3">
    <source>
        <dbReference type="EMBL" id="SFI73771.1"/>
    </source>
</evidence>
<dbReference type="GO" id="GO:0005829">
    <property type="term" value="C:cytosol"/>
    <property type="evidence" value="ECO:0007669"/>
    <property type="project" value="TreeGrafter"/>
</dbReference>